<dbReference type="EMBL" id="LNIX01000001">
    <property type="protein sequence ID" value="OXA63391.1"/>
    <property type="molecule type" value="Genomic_DNA"/>
</dbReference>
<evidence type="ECO:0000256" key="2">
    <source>
        <dbReference type="SAM" id="MobiDB-lite"/>
    </source>
</evidence>
<evidence type="ECO:0000313" key="4">
    <source>
        <dbReference type="EMBL" id="OXA63391.1"/>
    </source>
</evidence>
<dbReference type="GO" id="GO:0030527">
    <property type="term" value="F:structural constituent of chromatin"/>
    <property type="evidence" value="ECO:0007669"/>
    <property type="project" value="InterPro"/>
</dbReference>
<dbReference type="AlphaFoldDB" id="A0A226F2J0"/>
<reference evidence="4 5" key="1">
    <citation type="submission" date="2015-12" db="EMBL/GenBank/DDBJ databases">
        <title>The genome of Folsomia candida.</title>
        <authorList>
            <person name="Faddeeva A."/>
            <person name="Derks M.F."/>
            <person name="Anvar Y."/>
            <person name="Smit S."/>
            <person name="Van Straalen N."/>
            <person name="Roelofs D."/>
        </authorList>
    </citation>
    <scope>NUCLEOTIDE SEQUENCE [LARGE SCALE GENOMIC DNA]</scope>
    <source>
        <strain evidence="4 5">VU population</strain>
        <tissue evidence="4">Whole body</tissue>
    </source>
</reference>
<keyword evidence="5" id="KW-1185">Reference proteome</keyword>
<evidence type="ECO:0000256" key="1">
    <source>
        <dbReference type="ARBA" id="ARBA00006846"/>
    </source>
</evidence>
<dbReference type="STRING" id="158441.A0A226F2J0"/>
<dbReference type="InterPro" id="IPR009072">
    <property type="entry name" value="Histone-fold"/>
</dbReference>
<dbReference type="PRINTS" id="PR00621">
    <property type="entry name" value="HISTONEH2B"/>
</dbReference>
<evidence type="ECO:0000313" key="5">
    <source>
        <dbReference type="Proteomes" id="UP000198287"/>
    </source>
</evidence>
<evidence type="ECO:0000259" key="3">
    <source>
        <dbReference type="Pfam" id="PF00125"/>
    </source>
</evidence>
<proteinExistence type="inferred from homology"/>
<dbReference type="Proteomes" id="UP000198287">
    <property type="component" value="Unassembled WGS sequence"/>
</dbReference>
<organism evidence="4 5">
    <name type="scientific">Folsomia candida</name>
    <name type="common">Springtail</name>
    <dbReference type="NCBI Taxonomy" id="158441"/>
    <lineage>
        <taxon>Eukaryota</taxon>
        <taxon>Metazoa</taxon>
        <taxon>Ecdysozoa</taxon>
        <taxon>Arthropoda</taxon>
        <taxon>Hexapoda</taxon>
        <taxon>Collembola</taxon>
        <taxon>Entomobryomorpha</taxon>
        <taxon>Isotomoidea</taxon>
        <taxon>Isotomidae</taxon>
        <taxon>Proisotominae</taxon>
        <taxon>Folsomia</taxon>
    </lineage>
</organism>
<dbReference type="CDD" id="cd22910">
    <property type="entry name" value="HFD_H2B"/>
    <property type="match status" value="1"/>
</dbReference>
<dbReference type="PANTHER" id="PTHR23428">
    <property type="entry name" value="HISTONE H2B"/>
    <property type="match status" value="1"/>
</dbReference>
<dbReference type="GO" id="GO:0003677">
    <property type="term" value="F:DNA binding"/>
    <property type="evidence" value="ECO:0007669"/>
    <property type="project" value="InterPro"/>
</dbReference>
<gene>
    <name evidence="4" type="ORF">Fcan01_03094</name>
</gene>
<sequence>MPLTRKSRKSSSGHHHFASYKTYYSHILKVAQPGCGLTMSSKSVAILDSMMNDMFERIATAAAQLMKKSKRKILTERDVKFATELVLPGELRTCGNKHGEQAVDLYKKSKNEQENELPPNSLESRSSAGLAQESSEELLYETFRSNVRGHSSPILRIRNGILQ</sequence>
<dbReference type="GO" id="GO:0000786">
    <property type="term" value="C:nucleosome"/>
    <property type="evidence" value="ECO:0007669"/>
    <property type="project" value="InterPro"/>
</dbReference>
<protein>
    <submittedName>
        <fullName evidence="4">Histone H2B type 3-A</fullName>
    </submittedName>
</protein>
<dbReference type="InterPro" id="IPR000558">
    <property type="entry name" value="Histone_H2B"/>
</dbReference>
<dbReference type="Pfam" id="PF00125">
    <property type="entry name" value="Histone"/>
    <property type="match status" value="1"/>
</dbReference>
<dbReference type="SMART" id="SM00427">
    <property type="entry name" value="H2B"/>
    <property type="match status" value="1"/>
</dbReference>
<dbReference type="SUPFAM" id="SSF47113">
    <property type="entry name" value="Histone-fold"/>
    <property type="match status" value="1"/>
</dbReference>
<dbReference type="OMA" id="PGELRTC"/>
<name>A0A226F2J0_FOLCA</name>
<dbReference type="Gene3D" id="1.10.20.10">
    <property type="entry name" value="Histone, subunit A"/>
    <property type="match status" value="1"/>
</dbReference>
<feature type="domain" description="Core Histone H2A/H2B/H3" evidence="3">
    <location>
        <begin position="5"/>
        <end position="83"/>
    </location>
</feature>
<dbReference type="OrthoDB" id="10254238at2759"/>
<dbReference type="GO" id="GO:0046982">
    <property type="term" value="F:protein heterodimerization activity"/>
    <property type="evidence" value="ECO:0007669"/>
    <property type="project" value="InterPro"/>
</dbReference>
<feature type="region of interest" description="Disordered" evidence="2">
    <location>
        <begin position="110"/>
        <end position="130"/>
    </location>
</feature>
<dbReference type="InterPro" id="IPR007125">
    <property type="entry name" value="H2A/H2B/H3"/>
</dbReference>
<feature type="compositionally biased region" description="Polar residues" evidence="2">
    <location>
        <begin position="121"/>
        <end position="130"/>
    </location>
</feature>
<comment type="caution">
    <text evidence="4">The sequence shown here is derived from an EMBL/GenBank/DDBJ whole genome shotgun (WGS) entry which is preliminary data.</text>
</comment>
<accession>A0A226F2J0</accession>
<comment type="similarity">
    <text evidence="1">Belongs to the histone H2B family.</text>
</comment>